<reference evidence="1 2" key="1">
    <citation type="submission" date="2020-08" db="EMBL/GenBank/DDBJ databases">
        <title>Functional genomics of gut bacteria from endangered species of beetles.</title>
        <authorList>
            <person name="Carlos-Shanley C."/>
        </authorList>
    </citation>
    <scope>NUCLEOTIDE SEQUENCE [LARGE SCALE GENOMIC DNA]</scope>
    <source>
        <strain evidence="1 2">S00142</strain>
    </source>
</reference>
<protein>
    <recommendedName>
        <fullName evidence="3">DUF5780 domain-containing protein</fullName>
    </recommendedName>
</protein>
<evidence type="ECO:0000313" key="1">
    <source>
        <dbReference type="EMBL" id="MBB4801421.1"/>
    </source>
</evidence>
<dbReference type="AlphaFoldDB" id="A0A7W7N7I4"/>
<dbReference type="EMBL" id="JACHLD010000002">
    <property type="protein sequence ID" value="MBB4801421.1"/>
    <property type="molecule type" value="Genomic_DNA"/>
</dbReference>
<proteinExistence type="predicted"/>
<evidence type="ECO:0008006" key="3">
    <source>
        <dbReference type="Google" id="ProtNLM"/>
    </source>
</evidence>
<keyword evidence="2" id="KW-1185">Reference proteome</keyword>
<dbReference type="RefSeq" id="WP_184159892.1">
    <property type="nucleotide sequence ID" value="NZ_JACHLD010000002.1"/>
</dbReference>
<organism evidence="1 2">
    <name type="scientific">Flavobacterium nitrogenifigens</name>
    <dbReference type="NCBI Taxonomy" id="1617283"/>
    <lineage>
        <taxon>Bacteria</taxon>
        <taxon>Pseudomonadati</taxon>
        <taxon>Bacteroidota</taxon>
        <taxon>Flavobacteriia</taxon>
        <taxon>Flavobacteriales</taxon>
        <taxon>Flavobacteriaceae</taxon>
        <taxon>Flavobacterium</taxon>
    </lineage>
</organism>
<dbReference type="Proteomes" id="UP000561681">
    <property type="component" value="Unassembled WGS sequence"/>
</dbReference>
<accession>A0A7W7N7I4</accession>
<name>A0A7W7N7I4_9FLAO</name>
<sequence length="176" mass="20232">MKKIALLVFSTLFLFSKCDQSKQEKKAQINSEKYSIEDESKGIQTDTLLTKKITSKIPKSEEFPIKILNATLLKNSYSHHKDIKITYKNLSSKSIKAIKLNWFCLNAFEEPASGNYFYGEGNFKGNIIDLIKPGQTKSEIWEDFSTDADKIIHVTVYYIVYNDGTKWKLQKDKTAL</sequence>
<evidence type="ECO:0000313" key="2">
    <source>
        <dbReference type="Proteomes" id="UP000561681"/>
    </source>
</evidence>
<gene>
    <name evidence="1" type="ORF">HNP37_001482</name>
</gene>
<comment type="caution">
    <text evidence="1">The sequence shown here is derived from an EMBL/GenBank/DDBJ whole genome shotgun (WGS) entry which is preliminary data.</text>
</comment>